<reference evidence="4" key="1">
    <citation type="submission" date="2016-09" db="EMBL/GenBank/DDBJ databases">
        <authorList>
            <person name="Varghese N."/>
            <person name="Submissions S."/>
        </authorList>
    </citation>
    <scope>NUCLEOTIDE SEQUENCE [LARGE SCALE GENOMIC DNA]</scope>
    <source>
        <strain evidence="4">TNe-862</strain>
    </source>
</reference>
<sequence>MTLWKHCLAVVTLFAVLAGLSASALAQGVAQPAYVPAAGPDASPAAQPPLTPPPQPPAAPAMAPPPPPTTAPAEVPVTQAVVQWTLDVMRDGQQIDSFDGTTPVGQARTDTHNKVVSHNVGCKDQPAGSIDLSRTITVSPLQVRANLIILAIDAQETLENDVAPSTPEGCKLPPQPRQVNASHPGLIVPQGEWVTWPIIDQNPSLAYRVRATLAPPSAQ</sequence>
<evidence type="ECO:0000313" key="3">
    <source>
        <dbReference type="EMBL" id="SDB87270.1"/>
    </source>
</evidence>
<dbReference type="STRING" id="416944.SAMN05421548_101495"/>
<feature type="signal peptide" evidence="2">
    <location>
        <begin position="1"/>
        <end position="26"/>
    </location>
</feature>
<protein>
    <submittedName>
        <fullName evidence="3">Uncharacterized protein</fullName>
    </submittedName>
</protein>
<dbReference type="AlphaFoldDB" id="A0A1G6GYX6"/>
<feature type="compositionally biased region" description="Pro residues" evidence="1">
    <location>
        <begin position="46"/>
        <end position="70"/>
    </location>
</feature>
<dbReference type="EMBL" id="FMYQ01000001">
    <property type="protein sequence ID" value="SDB87270.1"/>
    <property type="molecule type" value="Genomic_DNA"/>
</dbReference>
<gene>
    <name evidence="3" type="ORF">SAMN05421548_101495</name>
</gene>
<evidence type="ECO:0000313" key="4">
    <source>
        <dbReference type="Proteomes" id="UP000198908"/>
    </source>
</evidence>
<keyword evidence="4" id="KW-1185">Reference proteome</keyword>
<evidence type="ECO:0000256" key="1">
    <source>
        <dbReference type="SAM" id="MobiDB-lite"/>
    </source>
</evidence>
<proteinExistence type="predicted"/>
<keyword evidence="2" id="KW-0732">Signal</keyword>
<accession>A0A1G6GYX6</accession>
<feature type="chain" id="PRO_5011591310" evidence="2">
    <location>
        <begin position="27"/>
        <end position="219"/>
    </location>
</feature>
<name>A0A1G6GYX6_9BURK</name>
<dbReference type="Proteomes" id="UP000198908">
    <property type="component" value="Unassembled WGS sequence"/>
</dbReference>
<feature type="region of interest" description="Disordered" evidence="1">
    <location>
        <begin position="37"/>
        <end position="73"/>
    </location>
</feature>
<organism evidence="3 4">
    <name type="scientific">Paraburkholderia lycopersici</name>
    <dbReference type="NCBI Taxonomy" id="416944"/>
    <lineage>
        <taxon>Bacteria</taxon>
        <taxon>Pseudomonadati</taxon>
        <taxon>Pseudomonadota</taxon>
        <taxon>Betaproteobacteria</taxon>
        <taxon>Burkholderiales</taxon>
        <taxon>Burkholderiaceae</taxon>
        <taxon>Paraburkholderia</taxon>
    </lineage>
</organism>
<evidence type="ECO:0000256" key="2">
    <source>
        <dbReference type="SAM" id="SignalP"/>
    </source>
</evidence>